<dbReference type="NCBIfam" id="TIGR04025">
    <property type="entry name" value="PPOX_FMN_DR2398"/>
    <property type="match status" value="1"/>
</dbReference>
<dbReference type="OrthoDB" id="9790331at2"/>
<dbReference type="Proteomes" id="UP000019277">
    <property type="component" value="Unassembled WGS sequence"/>
</dbReference>
<reference evidence="2 3" key="1">
    <citation type="journal article" date="2014" name="Genome Announc.">
        <title>Draft Genome Sequence of the Antitrypanosomally Active Sponge-Associated Bacterium Actinokineospora sp. Strain EG49.</title>
        <authorList>
            <person name="Harjes J."/>
            <person name="Ryu T."/>
            <person name="Abdelmohsen U.R."/>
            <person name="Moitinho-Silva L."/>
            <person name="Horn H."/>
            <person name="Ravasi T."/>
            <person name="Hentschel U."/>
        </authorList>
    </citation>
    <scope>NUCLEOTIDE SEQUENCE [LARGE SCALE GENOMIC DNA]</scope>
    <source>
        <strain evidence="2 3">EG49</strain>
    </source>
</reference>
<evidence type="ECO:0000313" key="3">
    <source>
        <dbReference type="Proteomes" id="UP000019277"/>
    </source>
</evidence>
<dbReference type="eggNOG" id="COG3576">
    <property type="taxonomic scope" value="Bacteria"/>
</dbReference>
<dbReference type="PANTHER" id="PTHR42815:SF2">
    <property type="entry name" value="FAD-BINDING, PUTATIVE (AFU_ORTHOLOGUE AFUA_6G07600)-RELATED"/>
    <property type="match status" value="1"/>
</dbReference>
<dbReference type="EMBL" id="AYXG01000203">
    <property type="protein sequence ID" value="EWC59514.1"/>
    <property type="molecule type" value="Genomic_DNA"/>
</dbReference>
<dbReference type="GO" id="GO:0016787">
    <property type="term" value="F:hydrolase activity"/>
    <property type="evidence" value="ECO:0007669"/>
    <property type="project" value="UniProtKB-KW"/>
</dbReference>
<feature type="domain" description="Pyridoxamine 5'-phosphate oxidase N-terminal" evidence="1">
    <location>
        <begin position="40"/>
        <end position="156"/>
    </location>
</feature>
<dbReference type="AlphaFoldDB" id="W7IZL3"/>
<evidence type="ECO:0000259" key="1">
    <source>
        <dbReference type="Pfam" id="PF01243"/>
    </source>
</evidence>
<dbReference type="SUPFAM" id="SSF50475">
    <property type="entry name" value="FMN-binding split barrel"/>
    <property type="match status" value="1"/>
</dbReference>
<keyword evidence="3" id="KW-1185">Reference proteome</keyword>
<evidence type="ECO:0000313" key="2">
    <source>
        <dbReference type="EMBL" id="EWC59514.1"/>
    </source>
</evidence>
<dbReference type="Pfam" id="PF01243">
    <property type="entry name" value="PNPOx_N"/>
    <property type="match status" value="1"/>
</dbReference>
<gene>
    <name evidence="2" type="ORF">UO65_5242</name>
</gene>
<dbReference type="InterPro" id="IPR012349">
    <property type="entry name" value="Split_barrel_FMN-bd"/>
</dbReference>
<dbReference type="InterPro" id="IPR024029">
    <property type="entry name" value="Pyridox_Oxase_FMN-dep"/>
</dbReference>
<name>W7IZL3_9PSEU</name>
<dbReference type="RefSeq" id="WP_035287294.1">
    <property type="nucleotide sequence ID" value="NZ_AYXG01000203.1"/>
</dbReference>
<comment type="caution">
    <text evidence="2">The sequence shown here is derived from an EMBL/GenBank/DDBJ whole genome shotgun (WGS) entry which is preliminary data.</text>
</comment>
<sequence length="211" mass="22630">MTDDLFTDAITDIDELRELYPEPAGQGRGKEIDTVDDMARWLIALAPLVFVASADADGRCDVSPRGGPPGFVSVLGDGTVVVPDATGNRRIDTFRNVVVTGRVGLVFIIPGRGQTLRVNGAACVSRRPELLASLTAVGKAPRAALVVRPDEVFTHCPKAFVRSALWDPASWPDATAQPTPAEVVHTHLRDPGISLADVERDMVDSLRNRLA</sequence>
<accession>W7IZL3</accession>
<dbReference type="PANTHER" id="PTHR42815">
    <property type="entry name" value="FAD-BINDING, PUTATIVE (AFU_ORTHOLOGUE AFUA_6G07600)-RELATED"/>
    <property type="match status" value="1"/>
</dbReference>
<keyword evidence="2" id="KW-0378">Hydrolase</keyword>
<dbReference type="STRING" id="909613.UO65_5242"/>
<proteinExistence type="predicted"/>
<protein>
    <submittedName>
        <fullName evidence="2">NTP pyrophosphohydrolase</fullName>
    </submittedName>
</protein>
<organism evidence="2 3">
    <name type="scientific">Actinokineospora spheciospongiae</name>
    <dbReference type="NCBI Taxonomy" id="909613"/>
    <lineage>
        <taxon>Bacteria</taxon>
        <taxon>Bacillati</taxon>
        <taxon>Actinomycetota</taxon>
        <taxon>Actinomycetes</taxon>
        <taxon>Pseudonocardiales</taxon>
        <taxon>Pseudonocardiaceae</taxon>
        <taxon>Actinokineospora</taxon>
    </lineage>
</organism>
<dbReference type="InterPro" id="IPR011576">
    <property type="entry name" value="Pyridox_Oxase_N"/>
</dbReference>
<dbReference type="Gene3D" id="2.30.110.10">
    <property type="entry name" value="Electron Transport, Fmn-binding Protein, Chain A"/>
    <property type="match status" value="1"/>
</dbReference>